<name>A0A843YVD9_9BURK</name>
<organism evidence="2 3">
    <name type="scientific">Glaciimonas soli</name>
    <dbReference type="NCBI Taxonomy" id="2590999"/>
    <lineage>
        <taxon>Bacteria</taxon>
        <taxon>Pseudomonadati</taxon>
        <taxon>Pseudomonadota</taxon>
        <taxon>Betaproteobacteria</taxon>
        <taxon>Burkholderiales</taxon>
        <taxon>Oxalobacteraceae</taxon>
        <taxon>Glaciimonas</taxon>
    </lineage>
</organism>
<comment type="caution">
    <text evidence="2">The sequence shown here is derived from an EMBL/GenBank/DDBJ whole genome shotgun (WGS) entry which is preliminary data.</text>
</comment>
<feature type="chain" id="PRO_5032650469" evidence="1">
    <location>
        <begin position="20"/>
        <end position="267"/>
    </location>
</feature>
<sequence length="267" mass="29922">MNRKWMVLLSLLIPCAAFSCDVTGILKQAYPYAKQNESGFELQGKEPQHIDIDAVACKVWPAYPELTLVAVPLTDVNSAEEGISYGDVELIVTDTATGKPLQRLREVNMAFEDAVRLDKVSFDTAHYDLSDKQRAFGLRLSKYNHSRASPLSEDSLWLYTLTDSGIRRVLAGLVVASSIGEWDDDCKGTFDNIKRTVAISSKDNGFRDLMVRERGQSSIETGKKNNDCVEKILNRPVITYQLHYDGKHYVMPKNIQALDTEDVTSTH</sequence>
<dbReference type="AlphaFoldDB" id="A0A843YVD9"/>
<evidence type="ECO:0000313" key="3">
    <source>
        <dbReference type="Proteomes" id="UP000451565"/>
    </source>
</evidence>
<gene>
    <name evidence="2" type="ORF">GEV47_13310</name>
</gene>
<keyword evidence="3" id="KW-1185">Reference proteome</keyword>
<dbReference type="OrthoDB" id="7202514at2"/>
<dbReference type="RefSeq" id="WP_153235252.1">
    <property type="nucleotide sequence ID" value="NZ_WINI01000007.1"/>
</dbReference>
<reference evidence="2 3" key="1">
    <citation type="submission" date="2019-10" db="EMBL/GenBank/DDBJ databases">
        <title>Glaciimonas soli sp. nov., a psychrophilic bacterium isolated from the forest soil of a high elevation mountain in Taiwan.</title>
        <authorList>
            <person name="Wang L.-T."/>
            <person name="Shieh W.Y."/>
        </authorList>
    </citation>
    <scope>NUCLEOTIDE SEQUENCE [LARGE SCALE GENOMIC DNA]</scope>
    <source>
        <strain evidence="2 3">GS1</strain>
    </source>
</reference>
<dbReference type="EMBL" id="WINI01000007">
    <property type="protein sequence ID" value="MQR01653.1"/>
    <property type="molecule type" value="Genomic_DNA"/>
</dbReference>
<evidence type="ECO:0000256" key="1">
    <source>
        <dbReference type="SAM" id="SignalP"/>
    </source>
</evidence>
<keyword evidence="1" id="KW-0732">Signal</keyword>
<dbReference type="PROSITE" id="PS51257">
    <property type="entry name" value="PROKAR_LIPOPROTEIN"/>
    <property type="match status" value="1"/>
</dbReference>
<proteinExistence type="predicted"/>
<protein>
    <submittedName>
        <fullName evidence="2">Uncharacterized protein</fullName>
    </submittedName>
</protein>
<dbReference type="Proteomes" id="UP000451565">
    <property type="component" value="Unassembled WGS sequence"/>
</dbReference>
<evidence type="ECO:0000313" key="2">
    <source>
        <dbReference type="EMBL" id="MQR01653.1"/>
    </source>
</evidence>
<feature type="signal peptide" evidence="1">
    <location>
        <begin position="1"/>
        <end position="19"/>
    </location>
</feature>
<accession>A0A843YVD9</accession>